<dbReference type="Proteomes" id="UP000029734">
    <property type="component" value="Unassembled WGS sequence"/>
</dbReference>
<sequence>MYVCFALLLDYEVHNRVRKIIYKLIKEQHVNIESSLLPQHISLKQSFHVSQIEEIENYFEKLALSLSSFEITFKAIDLINMKNGENETQVLWMDIQENQKLREIHNRLNSDLMKRFSIPNSGPDGECFHFHSTLTFGHDQYKELSETKNELNDDFNEISFQAKEIAMFYSVDELRPGRFITHKILPLMKAVIV</sequence>
<dbReference type="OrthoDB" id="1524661at2"/>
<dbReference type="AlphaFoldDB" id="A0A098M8N7"/>
<dbReference type="STRING" id="268407.PWYN_28330"/>
<reference evidence="1 2" key="2">
    <citation type="submission" date="2014-10" db="EMBL/GenBank/DDBJ databases">
        <title>Comparative genomics of the Paenibacillus odorifer group.</title>
        <authorList>
            <person name="Tsai Y.-C."/>
            <person name="Martin N."/>
            <person name="Korlach J."/>
            <person name="Wiedmann M."/>
        </authorList>
    </citation>
    <scope>NUCLEOTIDE SEQUENCE [LARGE SCALE GENOMIC DNA]</scope>
    <source>
        <strain evidence="1 2">DSM 18334</strain>
    </source>
</reference>
<dbReference type="SUPFAM" id="SSF55144">
    <property type="entry name" value="LigT-like"/>
    <property type="match status" value="1"/>
</dbReference>
<name>A0A098M8N7_9BACL</name>
<evidence type="ECO:0000313" key="2">
    <source>
        <dbReference type="Proteomes" id="UP000029734"/>
    </source>
</evidence>
<evidence type="ECO:0008006" key="3">
    <source>
        <dbReference type="Google" id="ProtNLM"/>
    </source>
</evidence>
<gene>
    <name evidence="1" type="ORF">PWYN_28330</name>
</gene>
<protein>
    <recommendedName>
        <fullName evidence="3">2'-5' RNA ligase</fullName>
    </recommendedName>
</protein>
<evidence type="ECO:0000313" key="1">
    <source>
        <dbReference type="EMBL" id="KGE18413.1"/>
    </source>
</evidence>
<keyword evidence="2" id="KW-1185">Reference proteome</keyword>
<dbReference type="Pfam" id="PF13563">
    <property type="entry name" value="2_5_RNA_ligase2"/>
    <property type="match status" value="1"/>
</dbReference>
<reference evidence="1 2" key="1">
    <citation type="submission" date="2014-08" db="EMBL/GenBank/DDBJ databases">
        <authorList>
            <person name="den Bakker H.C."/>
        </authorList>
    </citation>
    <scope>NUCLEOTIDE SEQUENCE [LARGE SCALE GENOMIC DNA]</scope>
    <source>
        <strain evidence="1 2">DSM 18334</strain>
    </source>
</reference>
<comment type="caution">
    <text evidence="1">The sequence shown here is derived from an EMBL/GenBank/DDBJ whole genome shotgun (WGS) entry which is preliminary data.</text>
</comment>
<dbReference type="InterPro" id="IPR009097">
    <property type="entry name" value="Cyclic_Pdiesterase"/>
</dbReference>
<proteinExistence type="predicted"/>
<organism evidence="1 2">
    <name type="scientific">Paenibacillus wynnii</name>
    <dbReference type="NCBI Taxonomy" id="268407"/>
    <lineage>
        <taxon>Bacteria</taxon>
        <taxon>Bacillati</taxon>
        <taxon>Bacillota</taxon>
        <taxon>Bacilli</taxon>
        <taxon>Bacillales</taxon>
        <taxon>Paenibacillaceae</taxon>
        <taxon>Paenibacillus</taxon>
    </lineage>
</organism>
<dbReference type="Gene3D" id="3.90.1140.10">
    <property type="entry name" value="Cyclic phosphodiesterase"/>
    <property type="match status" value="1"/>
</dbReference>
<dbReference type="RefSeq" id="WP_036658576.1">
    <property type="nucleotide sequence ID" value="NZ_JQCR01000003.1"/>
</dbReference>
<accession>A0A098M8N7</accession>
<dbReference type="EMBL" id="JQCR01000003">
    <property type="protein sequence ID" value="KGE18413.1"/>
    <property type="molecule type" value="Genomic_DNA"/>
</dbReference>